<dbReference type="InterPro" id="IPR004254">
    <property type="entry name" value="AdipoR/HlyIII-related"/>
</dbReference>
<evidence type="ECO:0000313" key="7">
    <source>
        <dbReference type="EMBL" id="KAK3012485.1"/>
    </source>
</evidence>
<reference evidence="7" key="1">
    <citation type="submission" date="2022-12" db="EMBL/GenBank/DDBJ databases">
        <title>Draft genome assemblies for two species of Escallonia (Escalloniales).</title>
        <authorList>
            <person name="Chanderbali A."/>
            <person name="Dervinis C."/>
            <person name="Anghel I."/>
            <person name="Soltis D."/>
            <person name="Soltis P."/>
            <person name="Zapata F."/>
        </authorList>
    </citation>
    <scope>NUCLEOTIDE SEQUENCE</scope>
    <source>
        <strain evidence="7">UCBG64.0493</strain>
        <tissue evidence="7">Leaf</tissue>
    </source>
</reference>
<evidence type="ECO:0000256" key="1">
    <source>
        <dbReference type="ARBA" id="ARBA00004141"/>
    </source>
</evidence>
<gene>
    <name evidence="7" type="ORF">RJ639_007936</name>
</gene>
<dbReference type="GO" id="GO:0016020">
    <property type="term" value="C:membrane"/>
    <property type="evidence" value="ECO:0007669"/>
    <property type="project" value="UniProtKB-SubCell"/>
</dbReference>
<evidence type="ECO:0000256" key="5">
    <source>
        <dbReference type="PIRSR" id="PIRSR604254-1"/>
    </source>
</evidence>
<dbReference type="GO" id="GO:0046872">
    <property type="term" value="F:metal ion binding"/>
    <property type="evidence" value="ECO:0007669"/>
    <property type="project" value="UniProtKB-KW"/>
</dbReference>
<proteinExistence type="predicted"/>
<feature type="transmembrane region" description="Helical" evidence="6">
    <location>
        <begin position="12"/>
        <end position="33"/>
    </location>
</feature>
<evidence type="ECO:0000256" key="2">
    <source>
        <dbReference type="ARBA" id="ARBA00022692"/>
    </source>
</evidence>
<dbReference type="AlphaFoldDB" id="A0AA88VWC0"/>
<keyword evidence="4 6" id="KW-0472">Membrane</keyword>
<feature type="binding site" evidence="5">
    <location>
        <position position="56"/>
    </location>
    <ligand>
        <name>Zn(2+)</name>
        <dbReference type="ChEBI" id="CHEBI:29105"/>
    </ligand>
</feature>
<keyword evidence="8" id="KW-1185">Reference proteome</keyword>
<evidence type="ECO:0000313" key="8">
    <source>
        <dbReference type="Proteomes" id="UP001188597"/>
    </source>
</evidence>
<keyword evidence="3 6" id="KW-1133">Transmembrane helix</keyword>
<keyword evidence="5" id="KW-0862">Zinc</keyword>
<feature type="transmembrane region" description="Helical" evidence="6">
    <location>
        <begin position="53"/>
        <end position="74"/>
    </location>
</feature>
<dbReference type="PANTHER" id="PTHR20855:SF100">
    <property type="entry name" value="HEPTAHELICAL TRANSMEMBRANE PROTEIN 2"/>
    <property type="match status" value="1"/>
</dbReference>
<dbReference type="Proteomes" id="UP001188597">
    <property type="component" value="Unassembled WGS sequence"/>
</dbReference>
<dbReference type="GO" id="GO:0009725">
    <property type="term" value="P:response to hormone"/>
    <property type="evidence" value="ECO:0007669"/>
    <property type="project" value="TreeGrafter"/>
</dbReference>
<evidence type="ECO:0000256" key="4">
    <source>
        <dbReference type="ARBA" id="ARBA00023136"/>
    </source>
</evidence>
<dbReference type="PANTHER" id="PTHR20855">
    <property type="entry name" value="ADIPOR/PROGESTIN RECEPTOR-RELATED"/>
    <property type="match status" value="1"/>
</dbReference>
<protein>
    <recommendedName>
        <fullName evidence="9">Hemolysin III</fullName>
    </recommendedName>
</protein>
<dbReference type="EMBL" id="JAVXUP010001373">
    <property type="protein sequence ID" value="KAK3012485.1"/>
    <property type="molecule type" value="Genomic_DNA"/>
</dbReference>
<sequence length="83" mass="9147">MQLLFIGEIHRSLCLGYEIAMGLFYAIGAAFYVKRVPERWKPGAFDIAGHSHQIFHVFVVAGALAHSAATLVVMDWRQGSPAC</sequence>
<dbReference type="Pfam" id="PF03006">
    <property type="entry name" value="HlyIII"/>
    <property type="match status" value="1"/>
</dbReference>
<dbReference type="GO" id="GO:0038023">
    <property type="term" value="F:signaling receptor activity"/>
    <property type="evidence" value="ECO:0007669"/>
    <property type="project" value="TreeGrafter"/>
</dbReference>
<evidence type="ECO:0000256" key="3">
    <source>
        <dbReference type="ARBA" id="ARBA00022989"/>
    </source>
</evidence>
<name>A0AA88VWC0_9ASTE</name>
<feature type="binding site" evidence="5">
    <location>
        <position position="52"/>
    </location>
    <ligand>
        <name>Zn(2+)</name>
        <dbReference type="ChEBI" id="CHEBI:29105"/>
    </ligand>
</feature>
<evidence type="ECO:0008006" key="9">
    <source>
        <dbReference type="Google" id="ProtNLM"/>
    </source>
</evidence>
<keyword evidence="5" id="KW-0479">Metal-binding</keyword>
<keyword evidence="2 6" id="KW-0812">Transmembrane</keyword>
<organism evidence="7 8">
    <name type="scientific">Escallonia herrerae</name>
    <dbReference type="NCBI Taxonomy" id="1293975"/>
    <lineage>
        <taxon>Eukaryota</taxon>
        <taxon>Viridiplantae</taxon>
        <taxon>Streptophyta</taxon>
        <taxon>Embryophyta</taxon>
        <taxon>Tracheophyta</taxon>
        <taxon>Spermatophyta</taxon>
        <taxon>Magnoliopsida</taxon>
        <taxon>eudicotyledons</taxon>
        <taxon>Gunneridae</taxon>
        <taxon>Pentapetalae</taxon>
        <taxon>asterids</taxon>
        <taxon>campanulids</taxon>
        <taxon>Escalloniales</taxon>
        <taxon>Escalloniaceae</taxon>
        <taxon>Escallonia</taxon>
    </lineage>
</organism>
<comment type="subcellular location">
    <subcellularLocation>
        <location evidence="1">Membrane</location>
        <topology evidence="1">Multi-pass membrane protein</topology>
    </subcellularLocation>
</comment>
<evidence type="ECO:0000256" key="6">
    <source>
        <dbReference type="SAM" id="Phobius"/>
    </source>
</evidence>
<comment type="caution">
    <text evidence="7">The sequence shown here is derived from an EMBL/GenBank/DDBJ whole genome shotgun (WGS) entry which is preliminary data.</text>
</comment>
<accession>A0AA88VWC0</accession>
<dbReference type="GO" id="GO:0009744">
    <property type="term" value="P:response to sucrose"/>
    <property type="evidence" value="ECO:0007669"/>
    <property type="project" value="UniProtKB-ARBA"/>
</dbReference>